<dbReference type="AlphaFoldDB" id="A0A7X0P9I6"/>
<dbReference type="Pfam" id="PF00107">
    <property type="entry name" value="ADH_zinc_N"/>
    <property type="match status" value="1"/>
</dbReference>
<dbReference type="Gene3D" id="3.40.50.720">
    <property type="entry name" value="NAD(P)-binding Rossmann-like Domain"/>
    <property type="match status" value="1"/>
</dbReference>
<evidence type="ECO:0000259" key="6">
    <source>
        <dbReference type="SMART" id="SM00829"/>
    </source>
</evidence>
<dbReference type="InterPro" id="IPR020843">
    <property type="entry name" value="ER"/>
</dbReference>
<evidence type="ECO:0000256" key="4">
    <source>
        <dbReference type="ARBA" id="ARBA00023002"/>
    </source>
</evidence>
<keyword evidence="8" id="KW-1185">Reference proteome</keyword>
<dbReference type="FunFam" id="3.40.50.720:FF:000022">
    <property type="entry name" value="Cinnamyl alcohol dehydrogenase"/>
    <property type="match status" value="1"/>
</dbReference>
<evidence type="ECO:0000256" key="5">
    <source>
        <dbReference type="RuleBase" id="RU361277"/>
    </source>
</evidence>
<dbReference type="EC" id="1.-.-.-" evidence="7"/>
<dbReference type="SUPFAM" id="SSF50129">
    <property type="entry name" value="GroES-like"/>
    <property type="match status" value="1"/>
</dbReference>
<dbReference type="GO" id="GO:0008106">
    <property type="term" value="F:alcohol dehydrogenase (NADP+) activity"/>
    <property type="evidence" value="ECO:0007669"/>
    <property type="project" value="UniProtKB-ARBA"/>
</dbReference>
<gene>
    <name evidence="7" type="ORF">HNP48_000176</name>
</gene>
<dbReference type="Proteomes" id="UP000575083">
    <property type="component" value="Unassembled WGS sequence"/>
</dbReference>
<comment type="caution">
    <text evidence="7">The sequence shown here is derived from an EMBL/GenBank/DDBJ whole genome shotgun (WGS) entry which is preliminary data.</text>
</comment>
<dbReference type="InterPro" id="IPR013154">
    <property type="entry name" value="ADH-like_N"/>
</dbReference>
<dbReference type="PROSITE" id="PS00059">
    <property type="entry name" value="ADH_ZINC"/>
    <property type="match status" value="1"/>
</dbReference>
<dbReference type="Gene3D" id="3.90.180.10">
    <property type="entry name" value="Medium-chain alcohol dehydrogenases, catalytic domain"/>
    <property type="match status" value="1"/>
</dbReference>
<evidence type="ECO:0000256" key="2">
    <source>
        <dbReference type="ARBA" id="ARBA00022723"/>
    </source>
</evidence>
<dbReference type="PANTHER" id="PTHR42683">
    <property type="entry name" value="ALDEHYDE REDUCTASE"/>
    <property type="match status" value="1"/>
</dbReference>
<name>A0A7X0P9I6_9BURK</name>
<dbReference type="InterPro" id="IPR047109">
    <property type="entry name" value="CAD-like"/>
</dbReference>
<dbReference type="SUPFAM" id="SSF51735">
    <property type="entry name" value="NAD(P)-binding Rossmann-fold domains"/>
    <property type="match status" value="1"/>
</dbReference>
<dbReference type="RefSeq" id="WP_184854967.1">
    <property type="nucleotide sequence ID" value="NZ_JACHLK010000001.1"/>
</dbReference>
<keyword evidence="3 5" id="KW-0862">Zinc</keyword>
<dbReference type="SMART" id="SM00829">
    <property type="entry name" value="PKS_ER"/>
    <property type="match status" value="1"/>
</dbReference>
<dbReference type="InterPro" id="IPR013149">
    <property type="entry name" value="ADH-like_C"/>
</dbReference>
<dbReference type="InterPro" id="IPR002328">
    <property type="entry name" value="ADH_Zn_CS"/>
</dbReference>
<dbReference type="InterPro" id="IPR011032">
    <property type="entry name" value="GroES-like_sf"/>
</dbReference>
<comment type="similarity">
    <text evidence="5">Belongs to the zinc-containing alcohol dehydrogenase family.</text>
</comment>
<accession>A0A7X0P9I6</accession>
<evidence type="ECO:0000256" key="1">
    <source>
        <dbReference type="ARBA" id="ARBA00001947"/>
    </source>
</evidence>
<organism evidence="7 8">
    <name type="scientific">Acidovorax soli</name>
    <dbReference type="NCBI Taxonomy" id="592050"/>
    <lineage>
        <taxon>Bacteria</taxon>
        <taxon>Pseudomonadati</taxon>
        <taxon>Pseudomonadota</taxon>
        <taxon>Betaproteobacteria</taxon>
        <taxon>Burkholderiales</taxon>
        <taxon>Comamonadaceae</taxon>
        <taxon>Acidovorax</taxon>
    </lineage>
</organism>
<keyword evidence="4 7" id="KW-0560">Oxidoreductase</keyword>
<protein>
    <submittedName>
        <fullName evidence="7">Putative zinc-type alcohol dehydrogenase-like protein</fullName>
        <ecNumber evidence="7">1.-.-.-</ecNumber>
    </submittedName>
</protein>
<reference evidence="7 8" key="1">
    <citation type="submission" date="2020-08" db="EMBL/GenBank/DDBJ databases">
        <title>Functional genomics of gut bacteria from endangered species of beetles.</title>
        <authorList>
            <person name="Carlos-Shanley C."/>
        </authorList>
    </citation>
    <scope>NUCLEOTIDE SEQUENCE [LARGE SCALE GENOMIC DNA]</scope>
    <source>
        <strain evidence="7 8">S00198</strain>
    </source>
</reference>
<sequence>MIVSRACCTFGPEEPFVRTTIERRDPGPRDVLIDIAYAGICHSDVEHARSLRGKTVYPIVPGHEISGTVSAVGAEVSRLKVGDRVGVGNMVDACGKCENCLAGLEQYCSGGRTLTYNSIGRDGKRTDGGYSQHIVVDERFVVRIPESVALANAAPLLCAGITMYSPLRHWKAGPGSKVAIIGFGGLGHVGVQMAKAMGAQTTVLDLSPEKRDDALRLGAEDFRLSTEPETFTSLDSAFDLVISTVPIYVGLDRYLGLLARDGVYVNLAVPAQPLSISATTLLTNRRSIAGTRSGGIAETQEMLDFCAEHGISAEVEVIHADGIDDAYRRLLAGNVRFRFVIDNTTL</sequence>
<evidence type="ECO:0000256" key="3">
    <source>
        <dbReference type="ARBA" id="ARBA00022833"/>
    </source>
</evidence>
<dbReference type="CDD" id="cd05283">
    <property type="entry name" value="CAD1"/>
    <property type="match status" value="1"/>
</dbReference>
<keyword evidence="2 5" id="KW-0479">Metal-binding</keyword>
<evidence type="ECO:0000313" key="7">
    <source>
        <dbReference type="EMBL" id="MBB6557512.1"/>
    </source>
</evidence>
<dbReference type="GO" id="GO:0008270">
    <property type="term" value="F:zinc ion binding"/>
    <property type="evidence" value="ECO:0007669"/>
    <property type="project" value="InterPro"/>
</dbReference>
<dbReference type="Pfam" id="PF08240">
    <property type="entry name" value="ADH_N"/>
    <property type="match status" value="1"/>
</dbReference>
<dbReference type="InterPro" id="IPR036291">
    <property type="entry name" value="NAD(P)-bd_dom_sf"/>
</dbReference>
<dbReference type="EMBL" id="JACHLK010000001">
    <property type="protein sequence ID" value="MBB6557512.1"/>
    <property type="molecule type" value="Genomic_DNA"/>
</dbReference>
<feature type="domain" description="Enoyl reductase (ER)" evidence="6">
    <location>
        <begin position="11"/>
        <end position="341"/>
    </location>
</feature>
<comment type="cofactor">
    <cofactor evidence="1 5">
        <name>Zn(2+)</name>
        <dbReference type="ChEBI" id="CHEBI:29105"/>
    </cofactor>
</comment>
<proteinExistence type="inferred from homology"/>
<evidence type="ECO:0000313" key="8">
    <source>
        <dbReference type="Proteomes" id="UP000575083"/>
    </source>
</evidence>